<evidence type="ECO:0000256" key="7">
    <source>
        <dbReference type="ARBA" id="ARBA00023136"/>
    </source>
</evidence>
<evidence type="ECO:0000256" key="2">
    <source>
        <dbReference type="ARBA" id="ARBA00004236"/>
    </source>
</evidence>
<dbReference type="VEuPathDB" id="VectorBase:AQUA004973"/>
<dbReference type="AlphaFoldDB" id="A0A182X589"/>
<comment type="subcellular location">
    <subcellularLocation>
        <location evidence="2">Cell membrane</location>
    </subcellularLocation>
</comment>
<evidence type="ECO:0000256" key="5">
    <source>
        <dbReference type="ARBA" id="ARBA00022692"/>
    </source>
</evidence>
<dbReference type="EnsemblMetazoa" id="AQUA004973-RA">
    <property type="protein sequence ID" value="AQUA004973-PA"/>
    <property type="gene ID" value="AQUA004973"/>
</dbReference>
<proteinExistence type="inferred from homology"/>
<name>A0A182X589_ANOQN</name>
<dbReference type="Proteomes" id="UP000076407">
    <property type="component" value="Unassembled WGS sequence"/>
</dbReference>
<comment type="function">
    <text evidence="1">Plays an olfactory role that is not restricted to pheromone sensitivity.</text>
</comment>
<evidence type="ECO:0000256" key="6">
    <source>
        <dbReference type="ARBA" id="ARBA00022989"/>
    </source>
</evidence>
<evidence type="ECO:0000256" key="9">
    <source>
        <dbReference type="SAM" id="MobiDB-lite"/>
    </source>
</evidence>
<dbReference type="InterPro" id="IPR002159">
    <property type="entry name" value="CD36_fam"/>
</dbReference>
<keyword evidence="7 10" id="KW-0472">Membrane</keyword>
<evidence type="ECO:0000256" key="1">
    <source>
        <dbReference type="ARBA" id="ARBA00003156"/>
    </source>
</evidence>
<evidence type="ECO:0000313" key="12">
    <source>
        <dbReference type="Proteomes" id="UP000076407"/>
    </source>
</evidence>
<protein>
    <submittedName>
        <fullName evidence="11">Uncharacterized protein</fullName>
    </submittedName>
</protein>
<evidence type="ECO:0000256" key="4">
    <source>
        <dbReference type="ARBA" id="ARBA00022475"/>
    </source>
</evidence>
<keyword evidence="6 10" id="KW-1133">Transmembrane helix</keyword>
<dbReference type="PANTHER" id="PTHR11923">
    <property type="entry name" value="SCAVENGER RECEPTOR CLASS B TYPE-1 SR-B1"/>
    <property type="match status" value="1"/>
</dbReference>
<keyword evidence="5 10" id="KW-0812">Transmembrane</keyword>
<evidence type="ECO:0000256" key="10">
    <source>
        <dbReference type="SAM" id="Phobius"/>
    </source>
</evidence>
<evidence type="ECO:0000256" key="8">
    <source>
        <dbReference type="ARBA" id="ARBA00023180"/>
    </source>
</evidence>
<sequence>VRECHASDSLVGSGTSSDKSDSQPWVISILPIGSSSTNQPRTCRTILSSTSGKCTFRQFWAMGCCRWYLVVGLGLGKVGTGLIFLFAWRDIFDILVTEEKSLLPGSMLYKEWRRPTERPSWQFYVYNWSNAQAVLEHQASSASFQEIGPYQYEEVAEVVDVKYHQANGTLSYRKRTFFRPSGPHSTTTNGTEAERIVSVNFVALVASHLGHSMDYSVQRELSFMLHNFRQTVTVTRPIGQLLFTGYREPMMEPLRKLVCPTKRRSVACQDERLAYFRTFNVTRRASEVYSLDVGLKDRSKYGTVRSWGAAAAVPAAHGEFHPCDGFADLTGEFFPSRIERDQAIAIVLPELCRRLTLEFDREQLVAGIMGFRYAVRLVRPFRSAQMSESSMRSCPDTSIRLGRYGILNTNECNGFPLYESDQAHVSSNESASFASDSDPLYYVLEPTTGTVLESNIGLTYHTFLRPNEHIALFQSVPELRIPLFRFARYYRLSELKAAKLRQLLHLLDVGHQIALAGCVAGLTIILLAVVYACWKAQRPSKTNNDQYRIIGMQLSDGGREHNLLK</sequence>
<keyword evidence="12" id="KW-1185">Reference proteome</keyword>
<accession>A0A182X589</accession>
<dbReference type="Pfam" id="PF01130">
    <property type="entry name" value="CD36"/>
    <property type="match status" value="1"/>
</dbReference>
<keyword evidence="8" id="KW-0325">Glycoprotein</keyword>
<feature type="region of interest" description="Disordered" evidence="9">
    <location>
        <begin position="1"/>
        <end position="22"/>
    </location>
</feature>
<dbReference type="STRING" id="34691.A0A182X589"/>
<keyword evidence="4" id="KW-1003">Cell membrane</keyword>
<dbReference type="PANTHER" id="PTHR11923:SF114">
    <property type="entry name" value="FI02050P-RELATED"/>
    <property type="match status" value="1"/>
</dbReference>
<dbReference type="GO" id="GO:0005886">
    <property type="term" value="C:plasma membrane"/>
    <property type="evidence" value="ECO:0007669"/>
    <property type="project" value="UniProtKB-SubCell"/>
</dbReference>
<organism evidence="11 12">
    <name type="scientific">Anopheles quadriannulatus</name>
    <name type="common">Mosquito</name>
    <dbReference type="NCBI Taxonomy" id="34691"/>
    <lineage>
        <taxon>Eukaryota</taxon>
        <taxon>Metazoa</taxon>
        <taxon>Ecdysozoa</taxon>
        <taxon>Arthropoda</taxon>
        <taxon>Hexapoda</taxon>
        <taxon>Insecta</taxon>
        <taxon>Pterygota</taxon>
        <taxon>Neoptera</taxon>
        <taxon>Endopterygota</taxon>
        <taxon>Diptera</taxon>
        <taxon>Nematocera</taxon>
        <taxon>Culicoidea</taxon>
        <taxon>Culicidae</taxon>
        <taxon>Anophelinae</taxon>
        <taxon>Anopheles</taxon>
    </lineage>
</organism>
<dbReference type="GO" id="GO:0005044">
    <property type="term" value="F:scavenger receptor activity"/>
    <property type="evidence" value="ECO:0007669"/>
    <property type="project" value="TreeGrafter"/>
</dbReference>
<comment type="similarity">
    <text evidence="3">Belongs to the CD36 family.</text>
</comment>
<evidence type="ECO:0000256" key="3">
    <source>
        <dbReference type="ARBA" id="ARBA00010532"/>
    </source>
</evidence>
<feature type="transmembrane region" description="Helical" evidence="10">
    <location>
        <begin position="67"/>
        <end position="88"/>
    </location>
</feature>
<feature type="compositionally biased region" description="Polar residues" evidence="9">
    <location>
        <begin position="10"/>
        <end position="22"/>
    </location>
</feature>
<reference evidence="11" key="1">
    <citation type="submission" date="2020-05" db="UniProtKB">
        <authorList>
            <consortium name="EnsemblMetazoa"/>
        </authorList>
    </citation>
    <scope>IDENTIFICATION</scope>
    <source>
        <strain evidence="11">SANGQUA</strain>
    </source>
</reference>
<dbReference type="GO" id="GO:0005737">
    <property type="term" value="C:cytoplasm"/>
    <property type="evidence" value="ECO:0007669"/>
    <property type="project" value="TreeGrafter"/>
</dbReference>
<feature type="transmembrane region" description="Helical" evidence="10">
    <location>
        <begin position="513"/>
        <end position="534"/>
    </location>
</feature>
<evidence type="ECO:0000313" key="11">
    <source>
        <dbReference type="EnsemblMetazoa" id="AQUA004973-PA"/>
    </source>
</evidence>